<reference evidence="1 2" key="1">
    <citation type="submission" date="2014-05" db="EMBL/GenBank/DDBJ databases">
        <title>Draft genome sequence of Amycolatopsis rifamycinica DSM 46095.</title>
        <authorList>
            <person name="Lal R."/>
            <person name="Saxena A."/>
            <person name="Kumari R."/>
            <person name="Mukherjee U."/>
            <person name="Singh P."/>
            <person name="Sangwan N."/>
            <person name="Mahato N.K."/>
        </authorList>
    </citation>
    <scope>NUCLEOTIDE SEQUENCE [LARGE SCALE GENOMIC DNA]</scope>
    <source>
        <strain evidence="1 2">DSM 46095</strain>
    </source>
</reference>
<accession>A0A066TSU6</accession>
<dbReference type="GO" id="GO:0016705">
    <property type="term" value="F:oxidoreductase activity, acting on paired donors, with incorporation or reduction of molecular oxygen"/>
    <property type="evidence" value="ECO:0007669"/>
    <property type="project" value="InterPro"/>
</dbReference>
<dbReference type="Proteomes" id="UP000027345">
    <property type="component" value="Unassembled WGS sequence"/>
</dbReference>
<evidence type="ECO:0008006" key="3">
    <source>
        <dbReference type="Google" id="ProtNLM"/>
    </source>
</evidence>
<keyword evidence="2" id="KW-1185">Reference proteome</keyword>
<protein>
    <recommendedName>
        <fullName evidence="3">LLM class flavin-dependent oxidoreductase</fullName>
    </recommendedName>
</protein>
<comment type="caution">
    <text evidence="1">The sequence shown here is derived from an EMBL/GenBank/DDBJ whole genome shotgun (WGS) entry which is preliminary data.</text>
</comment>
<evidence type="ECO:0000313" key="1">
    <source>
        <dbReference type="EMBL" id="KDN17940.1"/>
    </source>
</evidence>
<dbReference type="Gene3D" id="3.20.20.30">
    <property type="entry name" value="Luciferase-like domain"/>
    <property type="match status" value="1"/>
</dbReference>
<dbReference type="AlphaFoldDB" id="A0A066TSU6"/>
<dbReference type="eggNOG" id="COG2141">
    <property type="taxonomic scope" value="Bacteria"/>
</dbReference>
<dbReference type="EMBL" id="JMQI01000067">
    <property type="protein sequence ID" value="KDN17940.1"/>
    <property type="molecule type" value="Genomic_DNA"/>
</dbReference>
<sequence>ARLADGWLPYPPEPVTFADELRELGRTAVRPVTPALYATLCVDTDPETARRRLRTSIERYYGAPLEAVASIQAVFAGTARQAAEWLAGYVAAGARHLVIRLATEDHDTGLAEFAAGVLPLLREEEPR</sequence>
<dbReference type="SUPFAM" id="SSF51679">
    <property type="entry name" value="Bacterial luciferase-like"/>
    <property type="match status" value="1"/>
</dbReference>
<dbReference type="InterPro" id="IPR036661">
    <property type="entry name" value="Luciferase-like_sf"/>
</dbReference>
<evidence type="ECO:0000313" key="2">
    <source>
        <dbReference type="Proteomes" id="UP000027345"/>
    </source>
</evidence>
<gene>
    <name evidence="1" type="ORF">DV20_33045</name>
</gene>
<organism evidence="1 2">
    <name type="scientific">Amycolatopsis rifamycinica</name>
    <dbReference type="NCBI Taxonomy" id="287986"/>
    <lineage>
        <taxon>Bacteria</taxon>
        <taxon>Bacillati</taxon>
        <taxon>Actinomycetota</taxon>
        <taxon>Actinomycetes</taxon>
        <taxon>Pseudonocardiales</taxon>
        <taxon>Pseudonocardiaceae</taxon>
        <taxon>Amycolatopsis</taxon>
    </lineage>
</organism>
<proteinExistence type="predicted"/>
<name>A0A066TSU6_9PSEU</name>
<feature type="non-terminal residue" evidence="1">
    <location>
        <position position="1"/>
    </location>
</feature>